<evidence type="ECO:0000256" key="6">
    <source>
        <dbReference type="SAM" id="MobiDB-lite"/>
    </source>
</evidence>
<dbReference type="GO" id="GO:0072572">
    <property type="term" value="F:poly-ADP-D-ribose binding"/>
    <property type="evidence" value="ECO:0007669"/>
    <property type="project" value="TreeGrafter"/>
</dbReference>
<keyword evidence="7" id="KW-1185">Reference proteome</keyword>
<evidence type="ECO:0000313" key="7">
    <source>
        <dbReference type="Proteomes" id="UP000515129"/>
    </source>
</evidence>
<dbReference type="GO" id="GO:0005634">
    <property type="term" value="C:nucleus"/>
    <property type="evidence" value="ECO:0007669"/>
    <property type="project" value="UniProtKB-SubCell"/>
</dbReference>
<evidence type="ECO:0000256" key="1">
    <source>
        <dbReference type="ARBA" id="ARBA00004123"/>
    </source>
</evidence>
<evidence type="ECO:0000256" key="4">
    <source>
        <dbReference type="ARBA" id="ARBA00022454"/>
    </source>
</evidence>
<dbReference type="Pfam" id="PF10228">
    <property type="entry name" value="HPF1"/>
    <property type="match status" value="1"/>
</dbReference>
<dbReference type="Proteomes" id="UP000515129">
    <property type="component" value="Chromosome 1"/>
</dbReference>
<accession>A0A6P6PQC5</accession>
<dbReference type="PANTHER" id="PTHR13386:SF1">
    <property type="entry name" value="HISTONE PARYLATION FACTOR 1"/>
    <property type="match status" value="1"/>
</dbReference>
<reference evidence="8" key="1">
    <citation type="submission" date="2025-08" db="UniProtKB">
        <authorList>
            <consortium name="RefSeq"/>
        </authorList>
    </citation>
    <scope>IDENTIFICATION</scope>
    <source>
        <strain evidence="8">Wakin</strain>
        <tissue evidence="8">Muscle</tissue>
    </source>
</reference>
<evidence type="ECO:0000256" key="2">
    <source>
        <dbReference type="ARBA" id="ARBA00004286"/>
    </source>
</evidence>
<organism evidence="7 8">
    <name type="scientific">Carassius auratus</name>
    <name type="common">Goldfish</name>
    <dbReference type="NCBI Taxonomy" id="7957"/>
    <lineage>
        <taxon>Eukaryota</taxon>
        <taxon>Metazoa</taxon>
        <taxon>Chordata</taxon>
        <taxon>Craniata</taxon>
        <taxon>Vertebrata</taxon>
        <taxon>Euteleostomi</taxon>
        <taxon>Actinopterygii</taxon>
        <taxon>Neopterygii</taxon>
        <taxon>Teleostei</taxon>
        <taxon>Ostariophysi</taxon>
        <taxon>Cypriniformes</taxon>
        <taxon>Cyprinidae</taxon>
        <taxon>Cyprininae</taxon>
        <taxon>Carassius</taxon>
    </lineage>
</organism>
<evidence type="ECO:0000313" key="8">
    <source>
        <dbReference type="RefSeq" id="XP_026122979.1"/>
    </source>
</evidence>
<dbReference type="KEGG" id="caua:113105843"/>
<dbReference type="GO" id="GO:0006974">
    <property type="term" value="P:DNA damage response"/>
    <property type="evidence" value="ECO:0007669"/>
    <property type="project" value="InterPro"/>
</dbReference>
<feature type="compositionally biased region" description="Basic and acidic residues" evidence="6">
    <location>
        <begin position="28"/>
        <end position="43"/>
    </location>
</feature>
<feature type="region of interest" description="Disordered" evidence="6">
    <location>
        <begin position="1"/>
        <end position="43"/>
    </location>
</feature>
<dbReference type="RefSeq" id="XP_026122979.1">
    <property type="nucleotide sequence ID" value="XM_026267194.1"/>
</dbReference>
<dbReference type="OrthoDB" id="416496at2759"/>
<protein>
    <submittedName>
        <fullName evidence="8">Histone PARylation factor 1</fullName>
    </submittedName>
</protein>
<dbReference type="InterPro" id="IPR019361">
    <property type="entry name" value="HPF1"/>
</dbReference>
<dbReference type="GeneID" id="113105843"/>
<evidence type="ECO:0000256" key="5">
    <source>
        <dbReference type="ARBA" id="ARBA00023242"/>
    </source>
</evidence>
<dbReference type="GO" id="GO:0042393">
    <property type="term" value="F:histone binding"/>
    <property type="evidence" value="ECO:0007669"/>
    <property type="project" value="InterPro"/>
</dbReference>
<comment type="similarity">
    <text evidence="3">Belongs to the HPF1 family.</text>
</comment>
<proteinExistence type="inferred from homology"/>
<dbReference type="PANTHER" id="PTHR13386">
    <property type="entry name" value="HISTONE PARYLATION FACTOR 1"/>
    <property type="match status" value="1"/>
</dbReference>
<dbReference type="AlphaFoldDB" id="A0A6P6PQC5"/>
<dbReference type="GO" id="GO:0005694">
    <property type="term" value="C:chromosome"/>
    <property type="evidence" value="ECO:0007669"/>
    <property type="project" value="UniProtKB-SubCell"/>
</dbReference>
<gene>
    <name evidence="8" type="primary">LOC113105843</name>
</gene>
<sequence length="353" mass="40762">MREKSAGMAGRGKRKPRSTPQTETPNGEVKKAKEGQRDEKTAEMREEVERLYKLRMPDDFFQFWEFCKGLSADCPQDALKETLGLRLVGPFDILSKNHKNSSSSQPNFHLHWRYFYDPPEFQTIIQGNVDTQHHMGYFRDSPDALPVFIGENEAKKGCTITQMGDNIFAAVLLFLQKKKKERGQQKNEADLDWLEEDLKREAERLNLPLEQKTKAMRQRERKVVTKTFHGAGIVVPVDKNDVGYRELPETDASLKKICKTIVEAKDDEERMKAFAPIQEMITFVQFANDECDYGMGYELGIDLFCYGSHYFYKVVRQLLPMAYNLLKRDLFGEILEAHLASRSQDNLDQLATV</sequence>
<comment type="subcellular location">
    <subcellularLocation>
        <location evidence="2">Chromosome</location>
    </subcellularLocation>
    <subcellularLocation>
        <location evidence="1">Nucleus</location>
    </subcellularLocation>
</comment>
<evidence type="ECO:0000256" key="3">
    <source>
        <dbReference type="ARBA" id="ARBA00010803"/>
    </source>
</evidence>
<keyword evidence="4" id="KW-0158">Chromosome</keyword>
<keyword evidence="5" id="KW-0539">Nucleus</keyword>
<name>A0A6P6PQC5_CARAU</name>